<dbReference type="InterPro" id="IPR045006">
    <property type="entry name" value="CHLI-like"/>
</dbReference>
<dbReference type="CDD" id="cd00009">
    <property type="entry name" value="AAA"/>
    <property type="match status" value="1"/>
</dbReference>
<dbReference type="Proteomes" id="UP000252187">
    <property type="component" value="Unassembled WGS sequence"/>
</dbReference>
<name>A0A365P9E2_9ACTN</name>
<keyword evidence="4" id="KW-0547">Nucleotide-binding</keyword>
<evidence type="ECO:0000256" key="1">
    <source>
        <dbReference type="ARBA" id="ARBA00006354"/>
    </source>
</evidence>
<dbReference type="InterPro" id="IPR027417">
    <property type="entry name" value="P-loop_NTPase"/>
</dbReference>
<dbReference type="Pfam" id="PF13541">
    <property type="entry name" value="ChlI"/>
    <property type="match status" value="1"/>
</dbReference>
<reference evidence="4 5" key="1">
    <citation type="submission" date="2018-06" db="EMBL/GenBank/DDBJ databases">
        <title>Whole genome sequencing of four bacterial strains from South Shetland trench revealing bio-synthetic gene clusters.</title>
        <authorList>
            <person name="Abdel-Mageed W.M."/>
            <person name="Lehri B."/>
            <person name="Jarmusch S.A."/>
            <person name="Miranda K."/>
            <person name="Goodfellow M."/>
            <person name="Jaspars M."/>
            <person name="Karlyshev A.V."/>
        </authorList>
    </citation>
    <scope>NUCLEOTIDE SEQUENCE [LARGE SCALE GENOMIC DNA]</scope>
    <source>
        <strain evidence="4 5">SST1</strain>
    </source>
</reference>
<keyword evidence="6" id="KW-1185">Reference proteome</keyword>
<dbReference type="SMART" id="SM00382">
    <property type="entry name" value="AAA"/>
    <property type="match status" value="1"/>
</dbReference>
<dbReference type="GO" id="GO:0005524">
    <property type="term" value="F:ATP binding"/>
    <property type="evidence" value="ECO:0007669"/>
    <property type="project" value="UniProtKB-KW"/>
</dbReference>
<dbReference type="AlphaFoldDB" id="A0A365P9E2"/>
<dbReference type="EMBL" id="QNTT01000026">
    <property type="protein sequence ID" value="RBA35274.1"/>
    <property type="molecule type" value="Genomic_DNA"/>
</dbReference>
<dbReference type="PANTHER" id="PTHR32039">
    <property type="entry name" value="MAGNESIUM-CHELATASE SUBUNIT CHLI"/>
    <property type="match status" value="1"/>
</dbReference>
<accession>A0A365P9E2</accession>
<organism evidence="4 5">
    <name type="scientific">Dietzia maris</name>
    <dbReference type="NCBI Taxonomy" id="37915"/>
    <lineage>
        <taxon>Bacteria</taxon>
        <taxon>Bacillati</taxon>
        <taxon>Actinomycetota</taxon>
        <taxon>Actinomycetes</taxon>
        <taxon>Mycobacteriales</taxon>
        <taxon>Dietziaceae</taxon>
        <taxon>Dietzia</taxon>
    </lineage>
</organism>
<protein>
    <submittedName>
        <fullName evidence="4">ATP-binding protein</fullName>
    </submittedName>
    <submittedName>
        <fullName evidence="3">YifB family Mg chelatase-like AAA ATPase</fullName>
    </submittedName>
</protein>
<dbReference type="RefSeq" id="WP_119192744.1">
    <property type="nucleotide sequence ID" value="NZ_JAPWIO010000001.1"/>
</dbReference>
<feature type="domain" description="AAA+ ATPase" evidence="2">
    <location>
        <begin position="211"/>
        <end position="396"/>
    </location>
</feature>
<dbReference type="InterPro" id="IPR014721">
    <property type="entry name" value="Ribsml_uS5_D2-typ_fold_subgr"/>
</dbReference>
<proteinExistence type="inferred from homology"/>
<dbReference type="InterPro" id="IPR000523">
    <property type="entry name" value="Mg_chelatse_chII-like_cat_dom"/>
</dbReference>
<dbReference type="Pfam" id="PF13335">
    <property type="entry name" value="Mg_chelatase_C"/>
    <property type="match status" value="1"/>
</dbReference>
<reference evidence="3 6" key="2">
    <citation type="submission" date="2023-07" db="EMBL/GenBank/DDBJ databases">
        <title>Strategy for survival of the halotoleranting strain Dietzia MX2 from the Yakshinskoe mineral salts deposit.</title>
        <authorList>
            <person name="Kharitonova M.A."/>
            <person name="Kupriyanova-Ashina F.G."/>
            <person name="Shakirov T.R."/>
            <person name="Vafina M.S."/>
            <person name="Ilinskaya O.N."/>
        </authorList>
    </citation>
    <scope>NUCLEOTIDE SEQUENCE [LARGE SCALE GENOMIC DNA]</scope>
    <source>
        <strain evidence="3 6">MX2</strain>
    </source>
</reference>
<sequence length="505" mass="52341">MALGRTWAVTLQGVGGQLVEVEADVGRGLPGVSIVGLPDSAVLQARERMRAAVINSGLTWPSGKVVLSLSPAALPKRGSGFDLSLAVGTLTASGELPGAGFDGTLLVGELALDGRVRSVRGVLPSVLAARDAGLSRAIVPAANLAEARLVSGIDTAGVDSLAMLASWCRGRGALVTDAPEVRAVGARSHTDLAEVHGQDDCRRAVEVAAAGGHAVLLRGAPGTGKTMLARRLPGLLPDLGERDALEATAIHSVMGRLAARDPLLRRPPFVAPHHSASVAALVGGGNNVARPGAVTLAHRGVLFLDECAEFPGRVLDSLRTPLEDGEVRIARRDGISVFPARFQLVLAANDCPCGSARPDACTCTPDARRRYGRSLTGPLRDRIDIAARTLPLGSGLFAVDEGEDTAAVRTRVSTARAAAAERWAGCPEAAGARANAEVPGRVLRSVWGLDRRALHPLDRALAHGVLSPRGVDRCLRLAWTVADLDGATVPGEPHVAEALVLRGEE</sequence>
<comment type="caution">
    <text evidence="4">The sequence shown here is derived from an EMBL/GenBank/DDBJ whole genome shotgun (WGS) entry which is preliminary data.</text>
</comment>
<dbReference type="InterPro" id="IPR003593">
    <property type="entry name" value="AAA+_ATPase"/>
</dbReference>
<evidence type="ECO:0000313" key="6">
    <source>
        <dbReference type="Proteomes" id="UP001172702"/>
    </source>
</evidence>
<evidence type="ECO:0000313" key="4">
    <source>
        <dbReference type="EMBL" id="RBA35274.1"/>
    </source>
</evidence>
<evidence type="ECO:0000259" key="2">
    <source>
        <dbReference type="SMART" id="SM00382"/>
    </source>
</evidence>
<dbReference type="Pfam" id="PF01078">
    <property type="entry name" value="Mg_chelatase"/>
    <property type="match status" value="1"/>
</dbReference>
<gene>
    <name evidence="4" type="ORF">DQ226_10690</name>
    <name evidence="3" type="ORF">QYF62_00450</name>
</gene>
<dbReference type="Gene3D" id="3.30.230.10">
    <property type="match status" value="1"/>
</dbReference>
<keyword evidence="4" id="KW-0067">ATP-binding</keyword>
<dbReference type="Proteomes" id="UP001172702">
    <property type="component" value="Unassembled WGS sequence"/>
</dbReference>
<comment type="similarity">
    <text evidence="1">Belongs to the Mg-chelatase subunits D/I family. ComM subfamily.</text>
</comment>
<evidence type="ECO:0000313" key="5">
    <source>
        <dbReference type="Proteomes" id="UP000252187"/>
    </source>
</evidence>
<dbReference type="NCBIfam" id="TIGR00368">
    <property type="entry name" value="YifB family Mg chelatase-like AAA ATPase"/>
    <property type="match status" value="1"/>
</dbReference>
<dbReference type="Gene3D" id="3.40.50.300">
    <property type="entry name" value="P-loop containing nucleotide triphosphate hydrolases"/>
    <property type="match status" value="1"/>
</dbReference>
<dbReference type="InterPro" id="IPR020568">
    <property type="entry name" value="Ribosomal_Su5_D2-typ_SF"/>
</dbReference>
<dbReference type="SUPFAM" id="SSF54211">
    <property type="entry name" value="Ribosomal protein S5 domain 2-like"/>
    <property type="match status" value="1"/>
</dbReference>
<evidence type="ECO:0000313" key="3">
    <source>
        <dbReference type="EMBL" id="MDN4504534.1"/>
    </source>
</evidence>
<dbReference type="PANTHER" id="PTHR32039:SF7">
    <property type="entry name" value="COMPETENCE PROTEIN COMM"/>
    <property type="match status" value="1"/>
</dbReference>
<dbReference type="InterPro" id="IPR004482">
    <property type="entry name" value="Mg_chelat-rel"/>
</dbReference>
<dbReference type="InterPro" id="IPR025158">
    <property type="entry name" value="Mg_chelat-rel_C"/>
</dbReference>
<dbReference type="EMBL" id="JAUHTB010000001">
    <property type="protein sequence ID" value="MDN4504534.1"/>
    <property type="molecule type" value="Genomic_DNA"/>
</dbReference>
<dbReference type="SUPFAM" id="SSF52540">
    <property type="entry name" value="P-loop containing nucleoside triphosphate hydrolases"/>
    <property type="match status" value="1"/>
</dbReference>